<dbReference type="Pfam" id="PF00023">
    <property type="entry name" value="Ank"/>
    <property type="match status" value="1"/>
</dbReference>
<dbReference type="PROSITE" id="PS50297">
    <property type="entry name" value="ANK_REP_REGION"/>
    <property type="match status" value="1"/>
</dbReference>
<accession>A0ABN9VCM6</accession>
<feature type="repeat" description="ANK" evidence="3">
    <location>
        <begin position="536"/>
        <end position="568"/>
    </location>
</feature>
<protein>
    <submittedName>
        <fullName evidence="5">Uncharacterized protein</fullName>
    </submittedName>
</protein>
<dbReference type="InterPro" id="IPR036770">
    <property type="entry name" value="Ankyrin_rpt-contain_sf"/>
</dbReference>
<keyword evidence="2 3" id="KW-0040">ANK repeat</keyword>
<evidence type="ECO:0000256" key="4">
    <source>
        <dbReference type="SAM" id="MobiDB-lite"/>
    </source>
</evidence>
<comment type="caution">
    <text evidence="5">The sequence shown here is derived from an EMBL/GenBank/DDBJ whole genome shotgun (WGS) entry which is preliminary data.</text>
</comment>
<keyword evidence="1" id="KW-0677">Repeat</keyword>
<dbReference type="PROSITE" id="PS50088">
    <property type="entry name" value="ANK_REPEAT"/>
    <property type="match status" value="1"/>
</dbReference>
<proteinExistence type="predicted"/>
<evidence type="ECO:0000256" key="3">
    <source>
        <dbReference type="PROSITE-ProRule" id="PRU00023"/>
    </source>
</evidence>
<dbReference type="InterPro" id="IPR002110">
    <property type="entry name" value="Ankyrin_rpt"/>
</dbReference>
<dbReference type="InterPro" id="IPR050745">
    <property type="entry name" value="Multifunctional_regulatory"/>
</dbReference>
<dbReference type="PANTHER" id="PTHR24189">
    <property type="entry name" value="MYOTROPHIN"/>
    <property type="match status" value="1"/>
</dbReference>
<feature type="compositionally biased region" description="Polar residues" evidence="4">
    <location>
        <begin position="642"/>
        <end position="656"/>
    </location>
</feature>
<sequence>MAHDSVHISAPEPVLPDAARGHPRLISIAGGAPPMGQPNFDVDYAIAGMDRPSHAATPRYAAADPAALFEAGFQAGAQWALSRVPNDLHQRVLAGERSVWERVHEGMPAARDGTLGRSAAAAWASWCPQQWAAPGAPAPPVARLSGRADGDISPWGAWSQAASAEGVRGNWPLWQDGMSALSTEGPSAADAGYELVINEGNYFADLTSAGQLFPAGGAEEDEFAEAELYDDAESNGEAAVAFATRPGKPCAPVDCDMVMAVRAECEEHLIQIRTLCEQNSQVMSACWGDVGDTAGGASSSSKGFDTDKQNAQRKFEKQIEELLHKLGARLYELCEDTPIDHYPVPRDAKNALAKHITRLRGAQEQATACAAGSQPWGGEDGGDSTVAHANYTQLLGKKGYLKLPQWFQGCQAPSNTDELPRLPEETADYDWGRWWLDVGGFKDWNQLDDRRWSALHHALYSMTFSWRAGEAAKQGIKHVSIETLNTKTIGSEGEPLPKGFTCLHFLCQGSDKSFEKRNLVIPLLEKKADIEAEDDMGNTPLLKAAGTGLADFVEILISRGANTAALNKNGKGALELAKGCSSTAAAMLRDARERGKHVPETRGQSGRTRTGVSCKRNARYERGLLDAKRDVRGDGMREQPAPMSNSGGQEGPQSDAWQWKRSERWHRRGPERHRKGAHRD</sequence>
<reference evidence="5" key="1">
    <citation type="submission" date="2023-10" db="EMBL/GenBank/DDBJ databases">
        <authorList>
            <person name="Chen Y."/>
            <person name="Shah S."/>
            <person name="Dougan E. K."/>
            <person name="Thang M."/>
            <person name="Chan C."/>
        </authorList>
    </citation>
    <scope>NUCLEOTIDE SEQUENCE [LARGE SCALE GENOMIC DNA]</scope>
</reference>
<keyword evidence="6" id="KW-1185">Reference proteome</keyword>
<dbReference type="PANTHER" id="PTHR24189:SF50">
    <property type="entry name" value="ANKYRIN REPEAT AND SOCS BOX PROTEIN 2"/>
    <property type="match status" value="1"/>
</dbReference>
<dbReference type="EMBL" id="CAUYUJ010016905">
    <property type="protein sequence ID" value="CAK0869939.1"/>
    <property type="molecule type" value="Genomic_DNA"/>
</dbReference>
<organism evidence="5 6">
    <name type="scientific">Prorocentrum cordatum</name>
    <dbReference type="NCBI Taxonomy" id="2364126"/>
    <lineage>
        <taxon>Eukaryota</taxon>
        <taxon>Sar</taxon>
        <taxon>Alveolata</taxon>
        <taxon>Dinophyceae</taxon>
        <taxon>Prorocentrales</taxon>
        <taxon>Prorocentraceae</taxon>
        <taxon>Prorocentrum</taxon>
    </lineage>
</organism>
<evidence type="ECO:0000313" key="6">
    <source>
        <dbReference type="Proteomes" id="UP001189429"/>
    </source>
</evidence>
<feature type="compositionally biased region" description="Polar residues" evidence="4">
    <location>
        <begin position="602"/>
        <end position="611"/>
    </location>
</feature>
<evidence type="ECO:0000256" key="2">
    <source>
        <dbReference type="ARBA" id="ARBA00023043"/>
    </source>
</evidence>
<name>A0ABN9VCM6_9DINO</name>
<evidence type="ECO:0000256" key="1">
    <source>
        <dbReference type="ARBA" id="ARBA00022737"/>
    </source>
</evidence>
<dbReference type="SMART" id="SM00248">
    <property type="entry name" value="ANK"/>
    <property type="match status" value="2"/>
</dbReference>
<evidence type="ECO:0000313" key="5">
    <source>
        <dbReference type="EMBL" id="CAK0869939.1"/>
    </source>
</evidence>
<feature type="region of interest" description="Disordered" evidence="4">
    <location>
        <begin position="592"/>
        <end position="680"/>
    </location>
</feature>
<dbReference type="SUPFAM" id="SSF48403">
    <property type="entry name" value="Ankyrin repeat"/>
    <property type="match status" value="1"/>
</dbReference>
<gene>
    <name evidence="5" type="ORF">PCOR1329_LOCUS56168</name>
</gene>
<dbReference type="Proteomes" id="UP001189429">
    <property type="component" value="Unassembled WGS sequence"/>
</dbReference>
<dbReference type="Gene3D" id="1.25.40.20">
    <property type="entry name" value="Ankyrin repeat-containing domain"/>
    <property type="match status" value="1"/>
</dbReference>
<feature type="compositionally biased region" description="Basic and acidic residues" evidence="4">
    <location>
        <begin position="618"/>
        <end position="637"/>
    </location>
</feature>
<feature type="compositionally biased region" description="Basic residues" evidence="4">
    <location>
        <begin position="663"/>
        <end position="680"/>
    </location>
</feature>